<name>A0A7C3HFS2_MEIRU</name>
<dbReference type="RefSeq" id="WP_409656500.1">
    <property type="nucleotide sequence ID" value="NZ_JBKBUW010000028.1"/>
</dbReference>
<organism evidence="1">
    <name type="scientific">Meiothermus ruber</name>
    <dbReference type="NCBI Taxonomy" id="277"/>
    <lineage>
        <taxon>Bacteria</taxon>
        <taxon>Thermotogati</taxon>
        <taxon>Deinococcota</taxon>
        <taxon>Deinococci</taxon>
        <taxon>Thermales</taxon>
        <taxon>Thermaceae</taxon>
        <taxon>Meiothermus</taxon>
    </lineage>
</organism>
<accession>A0A7C3HFS2</accession>
<proteinExistence type="predicted"/>
<dbReference type="Pfam" id="PF18854">
    <property type="entry name" value="baeRF_family10"/>
    <property type="match status" value="1"/>
</dbReference>
<reference evidence="1" key="1">
    <citation type="journal article" date="2020" name="mSystems">
        <title>Genome- and Community-Level Interaction Insights into Carbon Utilization and Element Cycling Functions of Hydrothermarchaeota in Hydrothermal Sediment.</title>
        <authorList>
            <person name="Zhou Z."/>
            <person name="Liu Y."/>
            <person name="Xu W."/>
            <person name="Pan J."/>
            <person name="Luo Z.H."/>
            <person name="Li M."/>
        </authorList>
    </citation>
    <scope>NUCLEOTIDE SEQUENCE [LARGE SCALE GENOMIC DNA]</scope>
    <source>
        <strain evidence="1">SpSt-524</strain>
    </source>
</reference>
<dbReference type="Gene3D" id="3.30.420.60">
    <property type="entry name" value="eRF1 domain 2"/>
    <property type="match status" value="1"/>
</dbReference>
<dbReference type="EMBL" id="DSWI01000028">
    <property type="protein sequence ID" value="HFG21438.1"/>
    <property type="molecule type" value="Genomic_DNA"/>
</dbReference>
<dbReference type="InterPro" id="IPR042226">
    <property type="entry name" value="eFR1_2_sf"/>
</dbReference>
<evidence type="ECO:0008006" key="2">
    <source>
        <dbReference type="Google" id="ProtNLM"/>
    </source>
</evidence>
<protein>
    <recommendedName>
        <fullName evidence="2">Peptide chain release factor 3</fullName>
    </recommendedName>
</protein>
<sequence length="378" mass="42693">MLTQEVTRYIREFVAPRVAPVLSLYLDVNPANPDNQGKAYLLRAREAIEATQAPPEVGKKVLEALEQRLPQARSRVVFAAEGWMDIYDLQIDLPLVQGAEARWGEPYLTPILYVLDEYDRVGVVYIDSEKWRMFEVYLGEIEELPGAFRAVGPQEWKQLTQDSQGRRYTQGGIHRAAADTDHFERRLEAWTHRFYKRLAGLLEQTVNERNIQRLVLMGPKVEVEVFKEMLPRRLRERVVATLPSLPTPSAQAGDVLKRVQEVLEPLEREQENKLLGELAERGVGGLDQTLELLQQGGLYLLVAPWNPQGKVYRAPDGWVGSSPAVAQAHGADQPEEVELKLVLPELAAAYGTRLEFVRGPAEARLHKELGGLAGLPRW</sequence>
<comment type="caution">
    <text evidence="1">The sequence shown here is derived from an EMBL/GenBank/DDBJ whole genome shotgun (WGS) entry which is preliminary data.</text>
</comment>
<evidence type="ECO:0000313" key="1">
    <source>
        <dbReference type="EMBL" id="HFG21438.1"/>
    </source>
</evidence>
<dbReference type="InterPro" id="IPR041202">
    <property type="entry name" value="BaeRF_family10"/>
</dbReference>
<gene>
    <name evidence="1" type="ORF">ENS82_12145</name>
</gene>
<dbReference type="AlphaFoldDB" id="A0A7C3HFS2"/>